<accession>A0A6P8AZ69</accession>
<dbReference type="InterPro" id="IPR006598">
    <property type="entry name" value="CAP10"/>
</dbReference>
<feature type="domain" description="Glycosyl transferase CAP10" evidence="1">
    <location>
        <begin position="289"/>
        <end position="540"/>
    </location>
</feature>
<evidence type="ECO:0000313" key="3">
    <source>
        <dbReference type="RefSeq" id="XP_030980215.1"/>
    </source>
</evidence>
<reference evidence="3" key="3">
    <citation type="submission" date="2025-08" db="UniProtKB">
        <authorList>
            <consortium name="RefSeq"/>
        </authorList>
    </citation>
    <scope>IDENTIFICATION</scope>
    <source>
        <strain evidence="3">NI907</strain>
    </source>
</reference>
<name>A0A6P8AZ69_PYRGI</name>
<dbReference type="InterPro" id="IPR051091">
    <property type="entry name" value="O-Glucosyltr/Glycosyltrsf_90"/>
</dbReference>
<dbReference type="Pfam" id="PF05686">
    <property type="entry name" value="Glyco_transf_90"/>
    <property type="match status" value="1"/>
</dbReference>
<dbReference type="AlphaFoldDB" id="A0A6P8AZ69"/>
<evidence type="ECO:0000259" key="1">
    <source>
        <dbReference type="SMART" id="SM00672"/>
    </source>
</evidence>
<dbReference type="Proteomes" id="UP000515153">
    <property type="component" value="Chromosome VII"/>
</dbReference>
<keyword evidence="2" id="KW-1185">Reference proteome</keyword>
<dbReference type="PANTHER" id="PTHR12203:SF61">
    <property type="entry name" value="CAPSULE PROTEIN"/>
    <property type="match status" value="1"/>
</dbReference>
<reference evidence="2 3" key="1">
    <citation type="journal article" date="2019" name="Mol. Biol. Evol.">
        <title>Blast fungal genomes show frequent chromosomal changes, gene gains and losses, and effector gene turnover.</title>
        <authorList>
            <person name="Gomez Luciano L.B."/>
            <person name="Jason Tsai I."/>
            <person name="Chuma I."/>
            <person name="Tosa Y."/>
            <person name="Chen Y.H."/>
            <person name="Li J.Y."/>
            <person name="Li M.Y."/>
            <person name="Jade Lu M.Y."/>
            <person name="Nakayashiki H."/>
            <person name="Li W.H."/>
        </authorList>
    </citation>
    <scope>NUCLEOTIDE SEQUENCE [LARGE SCALE GENOMIC DNA]</scope>
    <source>
        <strain evidence="2 3">NI907</strain>
    </source>
</reference>
<reference evidence="3" key="2">
    <citation type="submission" date="2019-10" db="EMBL/GenBank/DDBJ databases">
        <authorList>
            <consortium name="NCBI Genome Project"/>
        </authorList>
    </citation>
    <scope>NUCLEOTIDE SEQUENCE</scope>
    <source>
        <strain evidence="3">NI907</strain>
    </source>
</reference>
<dbReference type="SMART" id="SM00672">
    <property type="entry name" value="CAP10"/>
    <property type="match status" value="1"/>
</dbReference>
<protein>
    <recommendedName>
        <fullName evidence="1">Glycosyl transferase CAP10 domain-containing protein</fullName>
    </recommendedName>
</protein>
<sequence>MRPILRVLVPRRLSIAVVAIVFIAYNHFSDGVLSDNLFRPPAIPDDPPGALDNHPVVKLHQQAQQDFKALLARQSRNPDDAETEYRRRYRREPPAGFRQWVAHALANGSPIIDDFDIIAESVHPFLKYSAQQVNQSVHDAQQQSKTKSTSICKFSAGRFGSGCRAWSEPLTRLLGDAHRFLPDLELYINFLDEPSVLLGTEAATRDEGGADETREKPMWTDLSHQSIAMAVSEACRERGDEFPQIKTAPPHDIMLDSSSLPSGKEFVWNPKMQKNLCQNAEYASQHGLVMCPATLQRLSSQVPLISRAAPYPFSDVLFPATHYSLKSSLYSSWSDRSWGAKKNAVYWAGSSTGGHWTADTWVNGHRQRLVALATGRAKTSTGGTVDTSRLDVALTRIVGCEPPKVCDAMSRFFSTGSRGRRDPEDRALRYRFALDVDGNSFSGRFYRLLASRGVPLKMTIFREWHDDRLRAWVHYVPVSVGMEELPELVRFLTSTATGQRVSRSIADAGREWYQRAVSPRHQGIYLYRLMLEMARVQDELREAG</sequence>
<dbReference type="GeneID" id="41965627"/>
<dbReference type="KEGG" id="pgri:PgNI_10748"/>
<organism evidence="2 3">
    <name type="scientific">Pyricularia grisea</name>
    <name type="common">Crabgrass-specific blast fungus</name>
    <name type="synonym">Magnaporthe grisea</name>
    <dbReference type="NCBI Taxonomy" id="148305"/>
    <lineage>
        <taxon>Eukaryota</taxon>
        <taxon>Fungi</taxon>
        <taxon>Dikarya</taxon>
        <taxon>Ascomycota</taxon>
        <taxon>Pezizomycotina</taxon>
        <taxon>Sordariomycetes</taxon>
        <taxon>Sordariomycetidae</taxon>
        <taxon>Magnaporthales</taxon>
        <taxon>Pyriculariaceae</taxon>
        <taxon>Pyricularia</taxon>
    </lineage>
</organism>
<proteinExistence type="predicted"/>
<dbReference type="PANTHER" id="PTHR12203">
    <property type="entry name" value="KDEL LYS-ASP-GLU-LEU CONTAINING - RELATED"/>
    <property type="match status" value="1"/>
</dbReference>
<dbReference type="RefSeq" id="XP_030980215.1">
    <property type="nucleotide sequence ID" value="XM_031130721.1"/>
</dbReference>
<gene>
    <name evidence="3" type="ORF">PgNI_10748</name>
</gene>
<evidence type="ECO:0000313" key="2">
    <source>
        <dbReference type="Proteomes" id="UP000515153"/>
    </source>
</evidence>